<accession>A0AA39ZQ76</accession>
<feature type="domain" description="F-box" evidence="1">
    <location>
        <begin position="77"/>
        <end position="125"/>
    </location>
</feature>
<evidence type="ECO:0000259" key="1">
    <source>
        <dbReference type="PROSITE" id="PS50181"/>
    </source>
</evidence>
<sequence>MAQTNPQPIIECEQIPEWRRSKIPYPMDKLEDKNAVVRVASYRRAGVDGCVISNIPARRTSLDNTTTFPFQAPKTSLGLLDRFPLELICEVMRHVDITSLLQLMRTNRRAWNLVTELPDCRFATTFGSQVLVTLITTKLASHFTIKDINIALRTERCQCEAFASFVFLLTLEKCCFHCLKHRNRFNIRAFKRDIVIDKGVRLPKLRMLSWVQHYPWQKTDERQWLWLPGAHDSPPESQTRGVGPGMAATTMPYVNYQNATEPRVSYGVSCSGCRLAVNKYGTDGLEGHEARKLQYSLVNLRSRVYSFDAFLDHFKWCPEAQNLWKASKAGTQVVKVYIRYLESLRVTGWGSAVGVKCKEDETLEWTQLNQESVSERFRKSLSVLS</sequence>
<evidence type="ECO:0000313" key="2">
    <source>
        <dbReference type="EMBL" id="KAK0701559.1"/>
    </source>
</evidence>
<dbReference type="AlphaFoldDB" id="A0AA39ZQ76"/>
<proteinExistence type="predicted"/>
<protein>
    <recommendedName>
        <fullName evidence="1">F-box domain-containing protein</fullName>
    </recommendedName>
</protein>
<dbReference type="InterPro" id="IPR001810">
    <property type="entry name" value="F-box_dom"/>
</dbReference>
<dbReference type="Proteomes" id="UP001172159">
    <property type="component" value="Unassembled WGS sequence"/>
</dbReference>
<dbReference type="SUPFAM" id="SSF81383">
    <property type="entry name" value="F-box domain"/>
    <property type="match status" value="1"/>
</dbReference>
<organism evidence="2 3">
    <name type="scientific">Apiosordaria backusii</name>
    <dbReference type="NCBI Taxonomy" id="314023"/>
    <lineage>
        <taxon>Eukaryota</taxon>
        <taxon>Fungi</taxon>
        <taxon>Dikarya</taxon>
        <taxon>Ascomycota</taxon>
        <taxon>Pezizomycotina</taxon>
        <taxon>Sordariomycetes</taxon>
        <taxon>Sordariomycetidae</taxon>
        <taxon>Sordariales</taxon>
        <taxon>Lasiosphaeriaceae</taxon>
        <taxon>Apiosordaria</taxon>
    </lineage>
</organism>
<dbReference type="InterPro" id="IPR036047">
    <property type="entry name" value="F-box-like_dom_sf"/>
</dbReference>
<dbReference type="PROSITE" id="PS50181">
    <property type="entry name" value="FBOX"/>
    <property type="match status" value="1"/>
</dbReference>
<name>A0AA39ZQ76_9PEZI</name>
<evidence type="ECO:0000313" key="3">
    <source>
        <dbReference type="Proteomes" id="UP001172159"/>
    </source>
</evidence>
<reference evidence="2" key="1">
    <citation type="submission" date="2023-06" db="EMBL/GenBank/DDBJ databases">
        <title>Genome-scale phylogeny and comparative genomics of the fungal order Sordariales.</title>
        <authorList>
            <consortium name="Lawrence Berkeley National Laboratory"/>
            <person name="Hensen N."/>
            <person name="Bonometti L."/>
            <person name="Westerberg I."/>
            <person name="Brannstrom I.O."/>
            <person name="Guillou S."/>
            <person name="Cros-Aarteil S."/>
            <person name="Calhoun S."/>
            <person name="Haridas S."/>
            <person name="Kuo A."/>
            <person name="Mondo S."/>
            <person name="Pangilinan J."/>
            <person name="Riley R."/>
            <person name="Labutti K."/>
            <person name="Andreopoulos B."/>
            <person name="Lipzen A."/>
            <person name="Chen C."/>
            <person name="Yanf M."/>
            <person name="Daum C."/>
            <person name="Ng V."/>
            <person name="Clum A."/>
            <person name="Steindorff A."/>
            <person name="Ohm R."/>
            <person name="Martin F."/>
            <person name="Silar P."/>
            <person name="Natvig D."/>
            <person name="Lalanne C."/>
            <person name="Gautier V."/>
            <person name="Ament-Velasquez S.L."/>
            <person name="Kruys A."/>
            <person name="Hutchinson M.I."/>
            <person name="Powell A.J."/>
            <person name="Barry K."/>
            <person name="Miller A.N."/>
            <person name="Grigoriev I.V."/>
            <person name="Debuchy R."/>
            <person name="Gladieux P."/>
            <person name="Thoren M.H."/>
            <person name="Johannesson H."/>
        </authorList>
    </citation>
    <scope>NUCLEOTIDE SEQUENCE</scope>
    <source>
        <strain evidence="2">CBS 540.89</strain>
    </source>
</reference>
<gene>
    <name evidence="2" type="ORF">B0T21DRAFT_114811</name>
</gene>
<comment type="caution">
    <text evidence="2">The sequence shown here is derived from an EMBL/GenBank/DDBJ whole genome shotgun (WGS) entry which is preliminary data.</text>
</comment>
<dbReference type="EMBL" id="JAUKTV010000027">
    <property type="protein sequence ID" value="KAK0701559.1"/>
    <property type="molecule type" value="Genomic_DNA"/>
</dbReference>
<keyword evidence="3" id="KW-1185">Reference proteome</keyword>